<dbReference type="Proteomes" id="UP000253501">
    <property type="component" value="Unassembled WGS sequence"/>
</dbReference>
<name>A0A367PAE7_CUPNE</name>
<gene>
    <name evidence="1" type="ORF">DDK22_34110</name>
</gene>
<dbReference type="EMBL" id="QDHA01000116">
    <property type="protein sequence ID" value="RCJ04006.1"/>
    <property type="molecule type" value="Genomic_DNA"/>
</dbReference>
<dbReference type="InterPro" id="IPR023534">
    <property type="entry name" value="Rof/RNase_P-like"/>
</dbReference>
<comment type="caution">
    <text evidence="1">The sequence shown here is derived from an EMBL/GenBank/DDBJ whole genome shotgun (WGS) entry which is preliminary data.</text>
</comment>
<dbReference type="AlphaFoldDB" id="A0A367PAE7"/>
<dbReference type="RefSeq" id="WP_114135782.1">
    <property type="nucleotide sequence ID" value="NZ_CP068434.1"/>
</dbReference>
<sequence length="92" mass="10349">MNQHTGSIATTSTAAQYSPISCEFHDRLEDLATVRRPTQIHYRDADGLLQRRTATITDVYSRGGAEYLTLKTGETLRLDQLMEVDGEKLADY</sequence>
<accession>A0A367PAE7</accession>
<protein>
    <recommendedName>
        <fullName evidence="3">Rho-binding antiterminator</fullName>
    </recommendedName>
</protein>
<organism evidence="1 2">
    <name type="scientific">Cupriavidus necator</name>
    <name type="common">Alcaligenes eutrophus</name>
    <name type="synonym">Ralstonia eutropha</name>
    <dbReference type="NCBI Taxonomy" id="106590"/>
    <lineage>
        <taxon>Bacteria</taxon>
        <taxon>Pseudomonadati</taxon>
        <taxon>Pseudomonadota</taxon>
        <taxon>Betaproteobacteria</taxon>
        <taxon>Burkholderiales</taxon>
        <taxon>Burkholderiaceae</taxon>
        <taxon>Cupriavidus</taxon>
    </lineage>
</organism>
<evidence type="ECO:0008006" key="3">
    <source>
        <dbReference type="Google" id="ProtNLM"/>
    </source>
</evidence>
<evidence type="ECO:0000313" key="2">
    <source>
        <dbReference type="Proteomes" id="UP000253501"/>
    </source>
</evidence>
<dbReference type="InterPro" id="IPR038626">
    <property type="entry name" value="Rof-like_sf"/>
</dbReference>
<reference evidence="1 2" key="1">
    <citation type="submission" date="2018-04" db="EMBL/GenBank/DDBJ databases">
        <title>Cupriavidus necator CR12 genome sequencing and assembly.</title>
        <authorList>
            <person name="Ben Fekih I."/>
            <person name="Mazhar H.S."/>
            <person name="Bello S.K."/>
            <person name="Rensing C."/>
        </authorList>
    </citation>
    <scope>NUCLEOTIDE SEQUENCE [LARGE SCALE GENOMIC DNA]</scope>
    <source>
        <strain evidence="1 2">CR12</strain>
    </source>
</reference>
<dbReference type="SUPFAM" id="SSF101744">
    <property type="entry name" value="Rof/RNase P subunit-like"/>
    <property type="match status" value="1"/>
</dbReference>
<evidence type="ECO:0000313" key="1">
    <source>
        <dbReference type="EMBL" id="RCJ04006.1"/>
    </source>
</evidence>
<dbReference type="Gene3D" id="2.30.30.400">
    <property type="entry name" value="Rof-like"/>
    <property type="match status" value="1"/>
</dbReference>
<proteinExistence type="predicted"/>